<feature type="transmembrane region" description="Helical" evidence="1">
    <location>
        <begin position="92"/>
        <end position="113"/>
    </location>
</feature>
<reference evidence="2" key="1">
    <citation type="submission" date="2018-10" db="EMBL/GenBank/DDBJ databases">
        <authorList>
            <person name="Hariharan J."/>
            <person name="Choudoir M.J."/>
            <person name="Diebold P."/>
            <person name="Panke-Buisse K."/>
            <person name="Campbell A.N."/>
            <person name="Buckley D.H."/>
        </authorList>
    </citation>
    <scope>NUCLEOTIDE SEQUENCE</scope>
    <source>
        <strain evidence="2">Gb1</strain>
    </source>
</reference>
<keyword evidence="1" id="KW-0472">Membrane</keyword>
<keyword evidence="1" id="KW-1133">Transmembrane helix</keyword>
<organism evidence="2">
    <name type="scientific">Streptomyces sp. gb1(2016)</name>
    <dbReference type="NCBI Taxonomy" id="1828321"/>
    <lineage>
        <taxon>Bacteria</taxon>
        <taxon>Bacillati</taxon>
        <taxon>Actinomycetota</taxon>
        <taxon>Actinomycetes</taxon>
        <taxon>Kitasatosporales</taxon>
        <taxon>Streptomycetaceae</taxon>
        <taxon>Streptomyces</taxon>
    </lineage>
</organism>
<dbReference type="RefSeq" id="WP_124277551.1">
    <property type="nucleotide sequence ID" value="NZ_RDBM01000035.1"/>
</dbReference>
<gene>
    <name evidence="2" type="ORF">EAO74_11365</name>
</gene>
<evidence type="ECO:0008006" key="3">
    <source>
        <dbReference type="Google" id="ProtNLM"/>
    </source>
</evidence>
<feature type="transmembrane region" description="Helical" evidence="1">
    <location>
        <begin position="12"/>
        <end position="34"/>
    </location>
</feature>
<name>A0A652KUX6_9ACTN</name>
<dbReference type="EMBL" id="RDBM01000035">
    <property type="protein sequence ID" value="TXS26708.1"/>
    <property type="molecule type" value="Genomic_DNA"/>
</dbReference>
<keyword evidence="1" id="KW-0812">Transmembrane</keyword>
<accession>A0A652KUX6</accession>
<proteinExistence type="predicted"/>
<dbReference type="AlphaFoldDB" id="A0A652KUX6"/>
<sequence length="116" mass="12268">MPEDLQNPRTPHAWAGPLISTLVTLPAAALALFFGGLSPMACDSCNGARADRFTDSFNVAWAVLCTGLVLSLVVLVAGWALPWRRRHAAARVLLCVAAPTVVCVAVVAFTALVDWP</sequence>
<evidence type="ECO:0000256" key="1">
    <source>
        <dbReference type="SAM" id="Phobius"/>
    </source>
</evidence>
<feature type="transmembrane region" description="Helical" evidence="1">
    <location>
        <begin position="59"/>
        <end position="80"/>
    </location>
</feature>
<protein>
    <recommendedName>
        <fullName evidence="3">DUF4175 domain-containing protein</fullName>
    </recommendedName>
</protein>
<evidence type="ECO:0000313" key="2">
    <source>
        <dbReference type="EMBL" id="TXS26708.1"/>
    </source>
</evidence>
<comment type="caution">
    <text evidence="2">The sequence shown here is derived from an EMBL/GenBank/DDBJ whole genome shotgun (WGS) entry which is preliminary data.</text>
</comment>